<dbReference type="Proteomes" id="UP000703269">
    <property type="component" value="Unassembled WGS sequence"/>
</dbReference>
<accession>A0A9P3GS38</accession>
<proteinExistence type="predicted"/>
<evidence type="ECO:0000313" key="2">
    <source>
        <dbReference type="EMBL" id="GJF00804.1"/>
    </source>
</evidence>
<name>A0A9P3GS38_9APHY</name>
<keyword evidence="3" id="KW-1185">Reference proteome</keyword>
<dbReference type="AlphaFoldDB" id="A0A9P3GS38"/>
<gene>
    <name evidence="2" type="ORF">PsYK624_171050</name>
</gene>
<dbReference type="EMBL" id="BPQB01000205">
    <property type="protein sequence ID" value="GJF00804.1"/>
    <property type="molecule type" value="Genomic_DNA"/>
</dbReference>
<evidence type="ECO:0000256" key="1">
    <source>
        <dbReference type="SAM" id="MobiDB-lite"/>
    </source>
</evidence>
<evidence type="ECO:0000313" key="3">
    <source>
        <dbReference type="Proteomes" id="UP000703269"/>
    </source>
</evidence>
<feature type="region of interest" description="Disordered" evidence="1">
    <location>
        <begin position="87"/>
        <end position="135"/>
    </location>
</feature>
<protein>
    <submittedName>
        <fullName evidence="2">Uncharacterized protein</fullName>
    </submittedName>
</protein>
<reference evidence="2 3" key="1">
    <citation type="submission" date="2021-08" db="EMBL/GenBank/DDBJ databases">
        <title>Draft Genome Sequence of Phanerochaete sordida strain YK-624.</title>
        <authorList>
            <person name="Mori T."/>
            <person name="Dohra H."/>
            <person name="Suzuki T."/>
            <person name="Kawagishi H."/>
            <person name="Hirai H."/>
        </authorList>
    </citation>
    <scope>NUCLEOTIDE SEQUENCE [LARGE SCALE GENOMIC DNA]</scope>
    <source>
        <strain evidence="2 3">YK-624</strain>
    </source>
</reference>
<comment type="caution">
    <text evidence="2">The sequence shown here is derived from an EMBL/GenBank/DDBJ whole genome shotgun (WGS) entry which is preliminary data.</text>
</comment>
<organism evidence="2 3">
    <name type="scientific">Phanerochaete sordida</name>
    <dbReference type="NCBI Taxonomy" id="48140"/>
    <lineage>
        <taxon>Eukaryota</taxon>
        <taxon>Fungi</taxon>
        <taxon>Dikarya</taxon>
        <taxon>Basidiomycota</taxon>
        <taxon>Agaricomycotina</taxon>
        <taxon>Agaricomycetes</taxon>
        <taxon>Polyporales</taxon>
        <taxon>Phanerochaetaceae</taxon>
        <taxon>Phanerochaete</taxon>
    </lineage>
</organism>
<sequence>MPASSTCRHPRPLLNPAFAYLTEHKAQGSSRFVHASRLQPALATLWSTVQQQESSPSDILYPSHQHVYAENCGAHEQRPTIRRRLVKALSEKEKARMSRQTGGDEEDSTDWQQPTSDDGTDKSDENWPTTNTLQREHIRNMNETHRIAPIPAFDFDGSIITRDKYES</sequence>